<organism evidence="4 5">
    <name type="scientific">Propylenella binzhouense</name>
    <dbReference type="NCBI Taxonomy" id="2555902"/>
    <lineage>
        <taxon>Bacteria</taxon>
        <taxon>Pseudomonadati</taxon>
        <taxon>Pseudomonadota</taxon>
        <taxon>Alphaproteobacteria</taxon>
        <taxon>Hyphomicrobiales</taxon>
        <taxon>Propylenellaceae</taxon>
        <taxon>Propylenella</taxon>
    </lineage>
</organism>
<dbReference type="EMBL" id="SPKJ01000011">
    <property type="protein sequence ID" value="MYZ47206.1"/>
    <property type="molecule type" value="Genomic_DNA"/>
</dbReference>
<keyword evidence="2" id="KW-0012">Acyltransferase</keyword>
<dbReference type="GO" id="GO:0016747">
    <property type="term" value="F:acyltransferase activity, transferring groups other than amino-acyl groups"/>
    <property type="evidence" value="ECO:0007669"/>
    <property type="project" value="InterPro"/>
</dbReference>
<dbReference type="InterPro" id="IPR000182">
    <property type="entry name" value="GNAT_dom"/>
</dbReference>
<evidence type="ECO:0000313" key="5">
    <source>
        <dbReference type="Proteomes" id="UP000773614"/>
    </source>
</evidence>
<dbReference type="Pfam" id="PF00583">
    <property type="entry name" value="Acetyltransf_1"/>
    <property type="match status" value="1"/>
</dbReference>
<dbReference type="OrthoDB" id="9803233at2"/>
<dbReference type="PANTHER" id="PTHR43877">
    <property type="entry name" value="AMINOALKYLPHOSPHONATE N-ACETYLTRANSFERASE-RELATED-RELATED"/>
    <property type="match status" value="1"/>
</dbReference>
<comment type="caution">
    <text evidence="4">The sequence shown here is derived from an EMBL/GenBank/DDBJ whole genome shotgun (WGS) entry which is preliminary data.</text>
</comment>
<feature type="domain" description="N-acetyltransferase" evidence="3">
    <location>
        <begin position="6"/>
        <end position="152"/>
    </location>
</feature>
<dbReference type="CDD" id="cd04301">
    <property type="entry name" value="NAT_SF"/>
    <property type="match status" value="1"/>
</dbReference>
<dbReference type="Proteomes" id="UP000773614">
    <property type="component" value="Unassembled WGS sequence"/>
</dbReference>
<evidence type="ECO:0000256" key="1">
    <source>
        <dbReference type="ARBA" id="ARBA00022679"/>
    </source>
</evidence>
<dbReference type="PROSITE" id="PS51186">
    <property type="entry name" value="GNAT"/>
    <property type="match status" value="1"/>
</dbReference>
<sequence length="164" mass="17440">MVDQSPILRTGTAADLDSLEAIETAAFQSDRLSRRSLKRHLANRSARLVVAEDDGVIAGYALILTRRTSPLARLHSIAVGPGHAGRGIGGLLLAAAEHAARHAGKAGLRLEVRPDNPRAIGLYERRGYQRTGVRPAFYADGAPALLYRRAFGEDALPASSPIAA</sequence>
<dbReference type="Gene3D" id="3.40.630.30">
    <property type="match status" value="1"/>
</dbReference>
<dbReference type="SUPFAM" id="SSF55729">
    <property type="entry name" value="Acyl-CoA N-acyltransferases (Nat)"/>
    <property type="match status" value="1"/>
</dbReference>
<name>A0A964T2G2_9HYPH</name>
<gene>
    <name evidence="4" type="ORF">E4O86_05710</name>
</gene>
<evidence type="ECO:0000313" key="4">
    <source>
        <dbReference type="EMBL" id="MYZ47206.1"/>
    </source>
</evidence>
<evidence type="ECO:0000256" key="2">
    <source>
        <dbReference type="ARBA" id="ARBA00023315"/>
    </source>
</evidence>
<keyword evidence="1" id="KW-0808">Transferase</keyword>
<dbReference type="InterPro" id="IPR016181">
    <property type="entry name" value="Acyl_CoA_acyltransferase"/>
</dbReference>
<accession>A0A964T2G2</accession>
<keyword evidence="5" id="KW-1185">Reference proteome</keyword>
<dbReference type="RefSeq" id="WP_161139556.1">
    <property type="nucleotide sequence ID" value="NZ_SPKJ01000011.1"/>
</dbReference>
<proteinExistence type="predicted"/>
<protein>
    <submittedName>
        <fullName evidence="4">GNAT family N-acetyltransferase</fullName>
    </submittedName>
</protein>
<dbReference type="PANTHER" id="PTHR43877:SF2">
    <property type="entry name" value="AMINOALKYLPHOSPHONATE N-ACETYLTRANSFERASE-RELATED"/>
    <property type="match status" value="1"/>
</dbReference>
<reference evidence="4" key="1">
    <citation type="submission" date="2019-03" db="EMBL/GenBank/DDBJ databases">
        <title>Afifella sp. nov., isolated from activated sludge.</title>
        <authorList>
            <person name="Li Q."/>
            <person name="Liu Y."/>
        </authorList>
    </citation>
    <scope>NUCLEOTIDE SEQUENCE</scope>
    <source>
        <strain evidence="4">L72</strain>
    </source>
</reference>
<evidence type="ECO:0000259" key="3">
    <source>
        <dbReference type="PROSITE" id="PS51186"/>
    </source>
</evidence>
<dbReference type="AlphaFoldDB" id="A0A964T2G2"/>
<dbReference type="InterPro" id="IPR050832">
    <property type="entry name" value="Bact_Acetyltransf"/>
</dbReference>